<sequence length="86" mass="9462">MGRTLEDIIAEQPQNLVDSAQETASKQLIHIHLIELLERIGADAGCHIDNCTLDSLQRLKQLVVSAGGRLRLHVDLPDGSHQGFKL</sequence>
<keyword evidence="2" id="KW-1185">Reference proteome</keyword>
<name>A0AAU8WWE5_9VIBR</name>
<organism evidence="1 2">
    <name type="scientific">Vibrio tarriae</name>
    <dbReference type="NCBI Taxonomy" id="2014742"/>
    <lineage>
        <taxon>Bacteria</taxon>
        <taxon>Pseudomonadati</taxon>
        <taxon>Pseudomonadota</taxon>
        <taxon>Gammaproteobacteria</taxon>
        <taxon>Vibrionales</taxon>
        <taxon>Vibrionaceae</taxon>
        <taxon>Vibrio</taxon>
    </lineage>
</organism>
<dbReference type="KEGG" id="vti:CEQ48_16900"/>
<reference evidence="2" key="1">
    <citation type="journal article" date="2017" name="Genome Announc.">
        <title>Complete Genome Sequence of Vibrio sp. Strain 2521-89, a Close Relative of Vibrio cholerae Isolated from Lake Water in New Mexico, USA.</title>
        <authorList>
            <person name="Liang K."/>
            <person name="Orata F.D."/>
            <person name="Winkjer N.S."/>
            <person name="Rowe L.A."/>
            <person name="Tarr C.L."/>
            <person name="Boucher Y."/>
        </authorList>
    </citation>
    <scope>NUCLEOTIDE SEQUENCE [LARGE SCALE GENOMIC DNA]</scope>
    <source>
        <strain evidence="2">2521-89</strain>
    </source>
</reference>
<dbReference type="AlphaFoldDB" id="A0AAU8WWE5"/>
<evidence type="ECO:0000313" key="1">
    <source>
        <dbReference type="EMBL" id="ASK56360.1"/>
    </source>
</evidence>
<protein>
    <recommendedName>
        <fullName evidence="3">Transcriptional regulator</fullName>
    </recommendedName>
</protein>
<proteinExistence type="predicted"/>
<reference evidence="1 2" key="2">
    <citation type="submission" date="2017-06" db="EMBL/GenBank/DDBJ databases">
        <title>Complete genome sequence of Vibrio sp. 2521-89, a close relative of Vibrio cholerae isolated from lake water in New Mexico, USA.</title>
        <authorList>
            <person name="Liang K."/>
            <person name="Orata F.D."/>
            <person name="Winkjer N.S."/>
            <person name="Tarr C.L."/>
            <person name="Boucher Y."/>
        </authorList>
    </citation>
    <scope>NUCLEOTIDE SEQUENCE [LARGE SCALE GENOMIC DNA]</scope>
    <source>
        <strain evidence="1 2">2521-89</strain>
    </source>
</reference>
<evidence type="ECO:0000313" key="2">
    <source>
        <dbReference type="Proteomes" id="UP000198371"/>
    </source>
</evidence>
<evidence type="ECO:0008006" key="3">
    <source>
        <dbReference type="Google" id="ProtNLM"/>
    </source>
</evidence>
<dbReference type="EMBL" id="CP022353">
    <property type="protein sequence ID" value="ASK56360.1"/>
    <property type="molecule type" value="Genomic_DNA"/>
</dbReference>
<gene>
    <name evidence="1" type="ORF">CEQ48_16900</name>
</gene>
<dbReference type="RefSeq" id="WP_089072032.1">
    <property type="nucleotide sequence ID" value="NZ_CP022353.1"/>
</dbReference>
<accession>A0AAU8WWE5</accession>
<dbReference type="Proteomes" id="UP000198371">
    <property type="component" value="Chromosome 1"/>
</dbReference>